<protein>
    <submittedName>
        <fullName evidence="6">Glucoside xylosyltransferase 1</fullName>
    </submittedName>
</protein>
<dbReference type="SUPFAM" id="SSF53448">
    <property type="entry name" value="Nucleotide-diphospho-sugar transferases"/>
    <property type="match status" value="1"/>
</dbReference>
<dbReference type="PANTHER" id="PTHR46012">
    <property type="entry name" value="IP22168P"/>
    <property type="match status" value="1"/>
</dbReference>
<dbReference type="PANTHER" id="PTHR46012:SF2">
    <property type="entry name" value="IP22168P"/>
    <property type="match status" value="1"/>
</dbReference>
<keyword evidence="3" id="KW-0328">Glycosyltransferase</keyword>
<proteinExistence type="inferred from homology"/>
<keyword evidence="4" id="KW-0808">Transferase</keyword>
<dbReference type="AlphaFoldDB" id="A0AAN8X7G5"/>
<evidence type="ECO:0000256" key="3">
    <source>
        <dbReference type="ARBA" id="ARBA00022676"/>
    </source>
</evidence>
<dbReference type="Proteomes" id="UP001381693">
    <property type="component" value="Unassembled WGS sequence"/>
</dbReference>
<gene>
    <name evidence="6" type="primary">GXYLT1_3</name>
    <name evidence="6" type="ORF">SK128_017417</name>
</gene>
<dbReference type="GO" id="GO:0016020">
    <property type="term" value="C:membrane"/>
    <property type="evidence" value="ECO:0007669"/>
    <property type="project" value="UniProtKB-SubCell"/>
</dbReference>
<evidence type="ECO:0000256" key="1">
    <source>
        <dbReference type="ARBA" id="ARBA00004606"/>
    </source>
</evidence>
<comment type="similarity">
    <text evidence="2">Belongs to the glycosyltransferase 8 family.</text>
</comment>
<organism evidence="6 7">
    <name type="scientific">Halocaridina rubra</name>
    <name type="common">Hawaiian red shrimp</name>
    <dbReference type="NCBI Taxonomy" id="373956"/>
    <lineage>
        <taxon>Eukaryota</taxon>
        <taxon>Metazoa</taxon>
        <taxon>Ecdysozoa</taxon>
        <taxon>Arthropoda</taxon>
        <taxon>Crustacea</taxon>
        <taxon>Multicrustacea</taxon>
        <taxon>Malacostraca</taxon>
        <taxon>Eumalacostraca</taxon>
        <taxon>Eucarida</taxon>
        <taxon>Decapoda</taxon>
        <taxon>Pleocyemata</taxon>
        <taxon>Caridea</taxon>
        <taxon>Atyoidea</taxon>
        <taxon>Atyidae</taxon>
        <taxon>Halocaridina</taxon>
    </lineage>
</organism>
<comment type="subcellular location">
    <subcellularLocation>
        <location evidence="1">Membrane</location>
        <topology evidence="1">Single-pass type II membrane protein</topology>
    </subcellularLocation>
</comment>
<dbReference type="InterPro" id="IPR029044">
    <property type="entry name" value="Nucleotide-diphossugar_trans"/>
</dbReference>
<feature type="non-terminal residue" evidence="6">
    <location>
        <position position="1"/>
    </location>
</feature>
<keyword evidence="5" id="KW-0812">Transmembrane</keyword>
<name>A0AAN8X7G5_HALRR</name>
<evidence type="ECO:0000256" key="2">
    <source>
        <dbReference type="ARBA" id="ARBA00006351"/>
    </source>
</evidence>
<evidence type="ECO:0000313" key="7">
    <source>
        <dbReference type="Proteomes" id="UP001381693"/>
    </source>
</evidence>
<dbReference type="Gene3D" id="3.90.550.10">
    <property type="entry name" value="Spore Coat Polysaccharide Biosynthesis Protein SpsA, Chain A"/>
    <property type="match status" value="1"/>
</dbReference>
<sequence>ITRYERDADFVDPGNLPVFIIIVCSGPKISQESSFHRQMEHVSVLLKSAASQTKTVLRFLVVTDSLAAYLNVLAIPSSWPLEYRRKVRLEHRDVWYPPDREAMKSLLRPCSSARLFLPEIITDLDSAVLIDTDTLFLRPPEALLMEIYNFNDKQAAGLAQTSMGLNHRNIPFPGPRGVNTGVMVMNLTRLRALPGGWTGTTLSAFDNYRNRLGITATNDIVNIALAQNPAILYDLDCVWNFGPGVCWRGTNHCPAAEEFGASLVHGTSASFVNTRNKKFRALYEGWRDHPVNGSLSDLYEAVTEKISMDTSRKIRCNKVKRLPFILTEGLRR</sequence>
<dbReference type="GO" id="GO:0016266">
    <property type="term" value="P:protein O-linked glycosylation via N-acetyl-galactosamine"/>
    <property type="evidence" value="ECO:0007669"/>
    <property type="project" value="TreeGrafter"/>
</dbReference>
<dbReference type="InterPro" id="IPR051993">
    <property type="entry name" value="Glycosyltransferase_8"/>
</dbReference>
<evidence type="ECO:0000256" key="4">
    <source>
        <dbReference type="ARBA" id="ARBA00022679"/>
    </source>
</evidence>
<evidence type="ECO:0000256" key="5">
    <source>
        <dbReference type="ARBA" id="ARBA00022968"/>
    </source>
</evidence>
<keyword evidence="7" id="KW-1185">Reference proteome</keyword>
<dbReference type="EMBL" id="JAXCGZ010007572">
    <property type="protein sequence ID" value="KAK7079152.1"/>
    <property type="molecule type" value="Genomic_DNA"/>
</dbReference>
<reference evidence="6 7" key="1">
    <citation type="submission" date="2023-11" db="EMBL/GenBank/DDBJ databases">
        <title>Halocaridina rubra genome assembly.</title>
        <authorList>
            <person name="Smith C."/>
        </authorList>
    </citation>
    <scope>NUCLEOTIDE SEQUENCE [LARGE SCALE GENOMIC DNA]</scope>
    <source>
        <strain evidence="6">EP-1</strain>
        <tissue evidence="6">Whole</tissue>
    </source>
</reference>
<comment type="caution">
    <text evidence="6">The sequence shown here is derived from an EMBL/GenBank/DDBJ whole genome shotgun (WGS) entry which is preliminary data.</text>
</comment>
<evidence type="ECO:0000313" key="6">
    <source>
        <dbReference type="EMBL" id="KAK7079152.1"/>
    </source>
</evidence>
<dbReference type="GO" id="GO:0035252">
    <property type="term" value="F:UDP-xylosyltransferase activity"/>
    <property type="evidence" value="ECO:0007669"/>
    <property type="project" value="TreeGrafter"/>
</dbReference>
<keyword evidence="5" id="KW-0735">Signal-anchor</keyword>
<accession>A0AAN8X7G5</accession>